<feature type="transmembrane region" description="Helical" evidence="1">
    <location>
        <begin position="302"/>
        <end position="322"/>
    </location>
</feature>
<feature type="transmembrane region" description="Helical" evidence="1">
    <location>
        <begin position="277"/>
        <end position="296"/>
    </location>
</feature>
<dbReference type="InterPro" id="IPR050879">
    <property type="entry name" value="Acyltransferase_3"/>
</dbReference>
<comment type="caution">
    <text evidence="3">The sequence shown here is derived from an EMBL/GenBank/DDBJ whole genome shotgun (WGS) entry which is preliminary data.</text>
</comment>
<dbReference type="Pfam" id="PF01757">
    <property type="entry name" value="Acyl_transf_3"/>
    <property type="match status" value="1"/>
</dbReference>
<evidence type="ECO:0000313" key="4">
    <source>
        <dbReference type="Proteomes" id="UP001597304"/>
    </source>
</evidence>
<dbReference type="RefSeq" id="WP_147913207.1">
    <property type="nucleotide sequence ID" value="NZ_JBHUEJ010000044.1"/>
</dbReference>
<keyword evidence="4" id="KW-1185">Reference proteome</keyword>
<evidence type="ECO:0000259" key="2">
    <source>
        <dbReference type="Pfam" id="PF01757"/>
    </source>
</evidence>
<feature type="transmembrane region" description="Helical" evidence="1">
    <location>
        <begin position="159"/>
        <end position="180"/>
    </location>
</feature>
<proteinExistence type="predicted"/>
<dbReference type="EC" id="2.3.-.-" evidence="3"/>
<name>A0ABW4KZF2_9BURK</name>
<sequence length="349" mass="40020">MTPSDPRPIHNTKNIDLLRGSAAILVVLSHFEALRGIHFGWFGINGGWVGVQLFFVISGYLIIQSAYKYSAREYFIHRIFRIFPAYWFWYIVFGLLSGKLVASALADPYFYANLVMLQHFIPEAYLRYTFIPPSWTLSVEWVWYILAFLLALTSRTLILPYFLISIVVATWWAAGGVLLHPLAESLNQKDPIYVYFFLSNNLIGQLPFFLMGCVIYLYRPKLPMVPVALASVVALATFSQWSPHFPNPIFLTGLAIGGIFWTFINMKRTFHGRVVRFLSDTSYSIYLVHYLVIAYVSEHLEHKYAVVLVSLAGIFSIAYLSYRFIEKPFMRWGRQLANKGAGHPEKTPA</sequence>
<feature type="transmembrane region" description="Helical" evidence="1">
    <location>
        <begin position="130"/>
        <end position="152"/>
    </location>
</feature>
<feature type="transmembrane region" description="Helical" evidence="1">
    <location>
        <begin position="248"/>
        <end position="265"/>
    </location>
</feature>
<keyword evidence="1" id="KW-0812">Transmembrane</keyword>
<keyword evidence="1" id="KW-1133">Transmembrane helix</keyword>
<dbReference type="GO" id="GO:0016746">
    <property type="term" value="F:acyltransferase activity"/>
    <property type="evidence" value="ECO:0007669"/>
    <property type="project" value="UniProtKB-KW"/>
</dbReference>
<evidence type="ECO:0000256" key="1">
    <source>
        <dbReference type="SAM" id="Phobius"/>
    </source>
</evidence>
<feature type="transmembrane region" description="Helical" evidence="1">
    <location>
        <begin position="47"/>
        <end position="67"/>
    </location>
</feature>
<organism evidence="3 4">
    <name type="scientific">Ottowia flava</name>
    <dbReference type="NCBI Taxonomy" id="2675430"/>
    <lineage>
        <taxon>Bacteria</taxon>
        <taxon>Pseudomonadati</taxon>
        <taxon>Pseudomonadota</taxon>
        <taxon>Betaproteobacteria</taxon>
        <taxon>Burkholderiales</taxon>
        <taxon>Comamonadaceae</taxon>
        <taxon>Ottowia</taxon>
    </lineage>
</organism>
<keyword evidence="3" id="KW-0012">Acyltransferase</keyword>
<keyword evidence="3" id="KW-0808">Transferase</keyword>
<dbReference type="EMBL" id="JBHUEJ010000044">
    <property type="protein sequence ID" value="MFD1712509.1"/>
    <property type="molecule type" value="Genomic_DNA"/>
</dbReference>
<feature type="domain" description="Acyltransferase 3" evidence="2">
    <location>
        <begin position="14"/>
        <end position="319"/>
    </location>
</feature>
<reference evidence="4" key="1">
    <citation type="journal article" date="2019" name="Int. J. Syst. Evol. Microbiol.">
        <title>The Global Catalogue of Microorganisms (GCM) 10K type strain sequencing project: providing services to taxonomists for standard genome sequencing and annotation.</title>
        <authorList>
            <consortium name="The Broad Institute Genomics Platform"/>
            <consortium name="The Broad Institute Genome Sequencing Center for Infectious Disease"/>
            <person name="Wu L."/>
            <person name="Ma J."/>
        </authorList>
    </citation>
    <scope>NUCLEOTIDE SEQUENCE [LARGE SCALE GENOMIC DNA]</scope>
    <source>
        <strain evidence="4">LMG 29247</strain>
    </source>
</reference>
<feature type="transmembrane region" description="Helical" evidence="1">
    <location>
        <begin position="87"/>
        <end position="110"/>
    </location>
</feature>
<accession>A0ABW4KZF2</accession>
<dbReference type="PANTHER" id="PTHR23028:SF53">
    <property type="entry name" value="ACYL_TRANSF_3 DOMAIN-CONTAINING PROTEIN"/>
    <property type="match status" value="1"/>
</dbReference>
<feature type="transmembrane region" description="Helical" evidence="1">
    <location>
        <begin position="225"/>
        <end position="242"/>
    </location>
</feature>
<evidence type="ECO:0000313" key="3">
    <source>
        <dbReference type="EMBL" id="MFD1712509.1"/>
    </source>
</evidence>
<dbReference type="Proteomes" id="UP001597304">
    <property type="component" value="Unassembled WGS sequence"/>
</dbReference>
<feature type="transmembrane region" description="Helical" evidence="1">
    <location>
        <begin position="192"/>
        <end position="218"/>
    </location>
</feature>
<protein>
    <submittedName>
        <fullName evidence="3">Acyltransferase family protein</fullName>
        <ecNumber evidence="3">2.3.-.-</ecNumber>
    </submittedName>
</protein>
<gene>
    <name evidence="3" type="ORF">ACFSF0_18065</name>
</gene>
<dbReference type="InterPro" id="IPR002656">
    <property type="entry name" value="Acyl_transf_3_dom"/>
</dbReference>
<dbReference type="PANTHER" id="PTHR23028">
    <property type="entry name" value="ACETYLTRANSFERASE"/>
    <property type="match status" value="1"/>
</dbReference>
<keyword evidence="1" id="KW-0472">Membrane</keyword>